<name>A0A8X7NQM0_CANPA</name>
<protein>
    <submittedName>
        <fullName evidence="1">Uncharacterized protein</fullName>
    </submittedName>
</protein>
<accession>A0A8X7NQM0</accession>
<proteinExistence type="predicted"/>
<comment type="caution">
    <text evidence="1">The sequence shown here is derived from an EMBL/GenBank/DDBJ whole genome shotgun (WGS) entry which is preliminary data.</text>
</comment>
<reference evidence="1" key="1">
    <citation type="submission" date="2020-03" db="EMBL/GenBank/DDBJ databases">
        <title>FDA dAtabase for Regulatory Grade micrObial Sequences (FDA-ARGOS): Supporting development and validation of Infectious Disease Dx tests.</title>
        <authorList>
            <person name="Campos J."/>
            <person name="Goldberg B."/>
            <person name="Tallon L."/>
            <person name="Sadzewicz L."/>
            <person name="Vavikolanu K."/>
            <person name="Mehta A."/>
            <person name="Aluvathingal J."/>
            <person name="Nadendla S."/>
            <person name="Nandy P."/>
            <person name="Geyer C."/>
            <person name="Yan Y."/>
            <person name="Sichtig H."/>
        </authorList>
    </citation>
    <scope>NUCLEOTIDE SEQUENCE [LARGE SCALE GENOMIC DNA]</scope>
    <source>
        <strain evidence="1">FDAARGOS_652</strain>
    </source>
</reference>
<dbReference type="AlphaFoldDB" id="A0A8X7NQM0"/>
<dbReference type="Proteomes" id="UP000590412">
    <property type="component" value="Unassembled WGS sequence"/>
</dbReference>
<evidence type="ECO:0000313" key="1">
    <source>
        <dbReference type="EMBL" id="KAF6057870.1"/>
    </source>
</evidence>
<evidence type="ECO:0000313" key="2">
    <source>
        <dbReference type="Proteomes" id="UP000590412"/>
    </source>
</evidence>
<organism evidence="1 2">
    <name type="scientific">Candida parapsilosis</name>
    <name type="common">Yeast</name>
    <dbReference type="NCBI Taxonomy" id="5480"/>
    <lineage>
        <taxon>Eukaryota</taxon>
        <taxon>Fungi</taxon>
        <taxon>Dikarya</taxon>
        <taxon>Ascomycota</taxon>
        <taxon>Saccharomycotina</taxon>
        <taxon>Pichiomycetes</taxon>
        <taxon>Debaryomycetaceae</taxon>
        <taxon>Candida/Lodderomyces clade</taxon>
        <taxon>Candida</taxon>
    </lineage>
</organism>
<gene>
    <name evidence="1" type="ORF">FOB60_002425</name>
</gene>
<sequence>MLAKSHSFHQLSKSKPTSFAHEVYQSKFLKSKYTHTHIISLYHEIHILLRLLDDLFKCQILDIEIMQESHEVLKQNIGGKISRVLNVHLRKYLEFLRIIKPISYNNPYVVSYDSYNTNLSSSSGSAGGYIGCGCAGGSRRLTSNFAYSRAIGNYIISLIEMLEIVIDYYSESESFSFQDADFMV</sequence>
<dbReference type="EMBL" id="JABWAB010000003">
    <property type="protein sequence ID" value="KAF6057870.1"/>
    <property type="molecule type" value="Genomic_DNA"/>
</dbReference>